<dbReference type="PANTHER" id="PTHR46796">
    <property type="entry name" value="HTH-TYPE TRANSCRIPTIONAL ACTIVATOR RHAS-RELATED"/>
    <property type="match status" value="1"/>
</dbReference>
<organism evidence="5 6">
    <name type="scientific">Gordonia oryzae</name>
    <dbReference type="NCBI Taxonomy" id="2487349"/>
    <lineage>
        <taxon>Bacteria</taxon>
        <taxon>Bacillati</taxon>
        <taxon>Actinomycetota</taxon>
        <taxon>Actinomycetes</taxon>
        <taxon>Mycobacteriales</taxon>
        <taxon>Gordoniaceae</taxon>
        <taxon>Gordonia</taxon>
    </lineage>
</organism>
<dbReference type="GO" id="GO:0003700">
    <property type="term" value="F:DNA-binding transcription factor activity"/>
    <property type="evidence" value="ECO:0007669"/>
    <property type="project" value="InterPro"/>
</dbReference>
<evidence type="ECO:0000256" key="2">
    <source>
        <dbReference type="ARBA" id="ARBA00023125"/>
    </source>
</evidence>
<evidence type="ECO:0000256" key="3">
    <source>
        <dbReference type="ARBA" id="ARBA00023163"/>
    </source>
</evidence>
<dbReference type="InterPro" id="IPR035418">
    <property type="entry name" value="AraC-bd_2"/>
</dbReference>
<name>A0A3N4GH99_9ACTN</name>
<proteinExistence type="predicted"/>
<dbReference type="SMART" id="SM00342">
    <property type="entry name" value="HTH_ARAC"/>
    <property type="match status" value="1"/>
</dbReference>
<dbReference type="AlphaFoldDB" id="A0A3N4GH99"/>
<gene>
    <name evidence="5" type="ORF">EF294_12400</name>
</gene>
<dbReference type="Proteomes" id="UP000267536">
    <property type="component" value="Unassembled WGS sequence"/>
</dbReference>
<keyword evidence="3" id="KW-0804">Transcription</keyword>
<evidence type="ECO:0000259" key="4">
    <source>
        <dbReference type="PROSITE" id="PS01124"/>
    </source>
</evidence>
<dbReference type="InterPro" id="IPR018060">
    <property type="entry name" value="HTH_AraC"/>
</dbReference>
<dbReference type="RefSeq" id="WP_123930150.1">
    <property type="nucleotide sequence ID" value="NZ_JBPSDP010000007.1"/>
</dbReference>
<evidence type="ECO:0000313" key="5">
    <source>
        <dbReference type="EMBL" id="RPA60026.1"/>
    </source>
</evidence>
<keyword evidence="2" id="KW-0238">DNA-binding</keyword>
<dbReference type="EMBL" id="RKMH01000008">
    <property type="protein sequence ID" value="RPA60026.1"/>
    <property type="molecule type" value="Genomic_DNA"/>
</dbReference>
<evidence type="ECO:0000256" key="1">
    <source>
        <dbReference type="ARBA" id="ARBA00023015"/>
    </source>
</evidence>
<dbReference type="GO" id="GO:0043565">
    <property type="term" value="F:sequence-specific DNA binding"/>
    <property type="evidence" value="ECO:0007669"/>
    <property type="project" value="InterPro"/>
</dbReference>
<accession>A0A3N4GH99</accession>
<dbReference type="InterPro" id="IPR050204">
    <property type="entry name" value="AraC_XylS_family_regulators"/>
</dbReference>
<keyword evidence="1" id="KW-0805">Transcription regulation</keyword>
<evidence type="ECO:0000313" key="6">
    <source>
        <dbReference type="Proteomes" id="UP000267536"/>
    </source>
</evidence>
<comment type="caution">
    <text evidence="5">The sequence shown here is derived from an EMBL/GenBank/DDBJ whole genome shotgun (WGS) entry which is preliminary data.</text>
</comment>
<sequence>MSTAASQDLEFDVWREAISSAFVPLDAAPLVGAPTAFSGGLASRELGDLQLSEVLGESAWVRRTASTIRRADPGVIKVALQLSGHSTVSQAGREAELGPGDLAVYDTSRRYELALADSFDILVAVIPRETLRINDSELDDGVARTITSCTGVGALLRPMLCALREQSLGEEPMAPQGMSAQSLVTDAVADLVSACLRAAVPDTGIGAGETVLMSARTYIEGHLGDPFLTPAAVAAHHHVSLRYLQKLFAQDSDTVAGFIRRLRLERCRRDLADPLQIHRSVGAICAANGLVEAAHFSRIFRSAYGMSPRQYRDSHLPAAS</sequence>
<dbReference type="Gene3D" id="1.10.10.60">
    <property type="entry name" value="Homeodomain-like"/>
    <property type="match status" value="1"/>
</dbReference>
<dbReference type="PROSITE" id="PS01124">
    <property type="entry name" value="HTH_ARAC_FAMILY_2"/>
    <property type="match status" value="1"/>
</dbReference>
<keyword evidence="6" id="KW-1185">Reference proteome</keyword>
<reference evidence="5 6" key="1">
    <citation type="submission" date="2018-11" db="EMBL/GenBank/DDBJ databases">
        <title>Draft genome sequence of Gordonia sp. RS15-1S isolated from rice stems.</title>
        <authorList>
            <person name="Muangham S."/>
        </authorList>
    </citation>
    <scope>NUCLEOTIDE SEQUENCE [LARGE SCALE GENOMIC DNA]</scope>
    <source>
        <strain evidence="5 6">RS15-1S</strain>
    </source>
</reference>
<dbReference type="Pfam" id="PF14525">
    <property type="entry name" value="AraC_binding_2"/>
    <property type="match status" value="1"/>
</dbReference>
<feature type="domain" description="HTH araC/xylS-type" evidence="4">
    <location>
        <begin position="213"/>
        <end position="314"/>
    </location>
</feature>
<dbReference type="SUPFAM" id="SSF46689">
    <property type="entry name" value="Homeodomain-like"/>
    <property type="match status" value="1"/>
</dbReference>
<dbReference type="PANTHER" id="PTHR46796:SF6">
    <property type="entry name" value="ARAC SUBFAMILY"/>
    <property type="match status" value="1"/>
</dbReference>
<dbReference type="InterPro" id="IPR009057">
    <property type="entry name" value="Homeodomain-like_sf"/>
</dbReference>
<protein>
    <submittedName>
        <fullName evidence="5">Helix-turn-helix domain-containing protein</fullName>
    </submittedName>
</protein>
<dbReference type="OrthoDB" id="9799345at2"/>
<dbReference type="Pfam" id="PF12833">
    <property type="entry name" value="HTH_18"/>
    <property type="match status" value="1"/>
</dbReference>